<keyword evidence="7" id="KW-1185">Reference proteome</keyword>
<keyword evidence="3" id="KW-0238">DNA-binding</keyword>
<reference evidence="6 7" key="1">
    <citation type="submission" date="2020-04" db="EMBL/GenBank/DDBJ databases">
        <authorList>
            <person name="De Canck E."/>
        </authorList>
    </citation>
    <scope>NUCLEOTIDE SEQUENCE [LARGE SCALE GENOMIC DNA]</scope>
    <source>
        <strain evidence="6 7">LMG 26841</strain>
    </source>
</reference>
<dbReference type="GO" id="GO:0003700">
    <property type="term" value="F:DNA-binding transcription factor activity"/>
    <property type="evidence" value="ECO:0007669"/>
    <property type="project" value="InterPro"/>
</dbReference>
<organism evidence="6 7">
    <name type="scientific">Achromobacter dolens</name>
    <dbReference type="NCBI Taxonomy" id="1287738"/>
    <lineage>
        <taxon>Bacteria</taxon>
        <taxon>Pseudomonadati</taxon>
        <taxon>Pseudomonadota</taxon>
        <taxon>Betaproteobacteria</taxon>
        <taxon>Burkholderiales</taxon>
        <taxon>Alcaligenaceae</taxon>
        <taxon>Achromobacter</taxon>
    </lineage>
</organism>
<evidence type="ECO:0000259" key="5">
    <source>
        <dbReference type="PROSITE" id="PS50931"/>
    </source>
</evidence>
<protein>
    <submittedName>
        <fullName evidence="6">HTH-type transcriptional regulator CynR</fullName>
    </submittedName>
</protein>
<evidence type="ECO:0000313" key="6">
    <source>
        <dbReference type="EMBL" id="CAB3909041.1"/>
    </source>
</evidence>
<accession>A0A6S7EES6</accession>
<gene>
    <name evidence="6" type="primary">cynR_14</name>
    <name evidence="6" type="ORF">LMG26841_04881</name>
</gene>
<dbReference type="PROSITE" id="PS50931">
    <property type="entry name" value="HTH_LYSR"/>
    <property type="match status" value="1"/>
</dbReference>
<evidence type="ECO:0000256" key="3">
    <source>
        <dbReference type="ARBA" id="ARBA00023125"/>
    </source>
</evidence>
<dbReference type="AlphaFoldDB" id="A0A6S7EES6"/>
<dbReference type="InterPro" id="IPR036388">
    <property type="entry name" value="WH-like_DNA-bd_sf"/>
</dbReference>
<evidence type="ECO:0000256" key="2">
    <source>
        <dbReference type="ARBA" id="ARBA00023015"/>
    </source>
</evidence>
<evidence type="ECO:0000256" key="1">
    <source>
        <dbReference type="ARBA" id="ARBA00009437"/>
    </source>
</evidence>
<keyword evidence="2" id="KW-0805">Transcription regulation</keyword>
<evidence type="ECO:0000313" key="7">
    <source>
        <dbReference type="Proteomes" id="UP000494272"/>
    </source>
</evidence>
<dbReference type="Pfam" id="PF03466">
    <property type="entry name" value="LysR_substrate"/>
    <property type="match status" value="1"/>
</dbReference>
<keyword evidence="4" id="KW-0804">Transcription</keyword>
<sequence>MDTPDRQLRYFVRIAELKSLSRAAEDLDQTQSGLSRQLAALEAHVGKPLFVRTGRGVELTEAGARLLEGIQPAYRAIDQALEAVRQREGVTQGSVRLATVHTLSYYFMADVVAQFVSSREHVNLSVMGRSSPEVVTLVESGKADIGFVYDAAVASDALASTPLFDDDMCLIVRDGVAAEDGVDLGAMALRLVGFPSHYALRKMIHSAGLQPEFVAEAETIDAMLKLVSSGVGACILPSRIPQKLLTDYGLRQVAIGSPVLRRRVVAITLAQREPLPLVRELLDCARGIARD</sequence>
<dbReference type="PANTHER" id="PTHR30346:SF9">
    <property type="entry name" value="LYSR FAMILY TRANSCRIPTIONAL REGULATOR"/>
    <property type="match status" value="1"/>
</dbReference>
<dbReference type="Gene3D" id="3.40.190.290">
    <property type="match status" value="1"/>
</dbReference>
<dbReference type="InterPro" id="IPR000847">
    <property type="entry name" value="LysR_HTH_N"/>
</dbReference>
<dbReference type="FunFam" id="1.10.10.10:FF:000001">
    <property type="entry name" value="LysR family transcriptional regulator"/>
    <property type="match status" value="1"/>
</dbReference>
<dbReference type="RefSeq" id="WP_175168112.1">
    <property type="nucleotide sequence ID" value="NZ_CADIKW010000013.1"/>
</dbReference>
<dbReference type="EMBL" id="CADIKW010000013">
    <property type="protein sequence ID" value="CAB3909041.1"/>
    <property type="molecule type" value="Genomic_DNA"/>
</dbReference>
<dbReference type="Proteomes" id="UP000494272">
    <property type="component" value="Unassembled WGS sequence"/>
</dbReference>
<dbReference type="InterPro" id="IPR005119">
    <property type="entry name" value="LysR_subst-bd"/>
</dbReference>
<dbReference type="CDD" id="cd05466">
    <property type="entry name" value="PBP2_LTTR_substrate"/>
    <property type="match status" value="1"/>
</dbReference>
<dbReference type="GO" id="GO:0003677">
    <property type="term" value="F:DNA binding"/>
    <property type="evidence" value="ECO:0007669"/>
    <property type="project" value="UniProtKB-KW"/>
</dbReference>
<dbReference type="PANTHER" id="PTHR30346">
    <property type="entry name" value="TRANSCRIPTIONAL DUAL REGULATOR HCAR-RELATED"/>
    <property type="match status" value="1"/>
</dbReference>
<dbReference type="SUPFAM" id="SSF46785">
    <property type="entry name" value="Winged helix' DNA-binding domain"/>
    <property type="match status" value="1"/>
</dbReference>
<proteinExistence type="inferred from homology"/>
<dbReference type="InterPro" id="IPR036390">
    <property type="entry name" value="WH_DNA-bd_sf"/>
</dbReference>
<comment type="similarity">
    <text evidence="1">Belongs to the LysR transcriptional regulatory family.</text>
</comment>
<dbReference type="GO" id="GO:0032993">
    <property type="term" value="C:protein-DNA complex"/>
    <property type="evidence" value="ECO:0007669"/>
    <property type="project" value="TreeGrafter"/>
</dbReference>
<name>A0A6S7EES6_9BURK</name>
<dbReference type="PRINTS" id="PR00039">
    <property type="entry name" value="HTHLYSR"/>
</dbReference>
<dbReference type="Gene3D" id="1.10.10.10">
    <property type="entry name" value="Winged helix-like DNA-binding domain superfamily/Winged helix DNA-binding domain"/>
    <property type="match status" value="1"/>
</dbReference>
<dbReference type="SUPFAM" id="SSF53850">
    <property type="entry name" value="Periplasmic binding protein-like II"/>
    <property type="match status" value="1"/>
</dbReference>
<evidence type="ECO:0000256" key="4">
    <source>
        <dbReference type="ARBA" id="ARBA00023163"/>
    </source>
</evidence>
<dbReference type="Pfam" id="PF00126">
    <property type="entry name" value="HTH_1"/>
    <property type="match status" value="1"/>
</dbReference>
<feature type="domain" description="HTH lysR-type" evidence="5">
    <location>
        <begin position="1"/>
        <end position="60"/>
    </location>
</feature>
<dbReference type="GeneID" id="94358420"/>